<dbReference type="AlphaFoldDB" id="A0AAE0GBW7"/>
<organism evidence="2 3">
    <name type="scientific">Cymbomonas tetramitiformis</name>
    <dbReference type="NCBI Taxonomy" id="36881"/>
    <lineage>
        <taxon>Eukaryota</taxon>
        <taxon>Viridiplantae</taxon>
        <taxon>Chlorophyta</taxon>
        <taxon>Pyramimonadophyceae</taxon>
        <taxon>Pyramimonadales</taxon>
        <taxon>Pyramimonadaceae</taxon>
        <taxon>Cymbomonas</taxon>
    </lineage>
</organism>
<dbReference type="Pfam" id="PF00350">
    <property type="entry name" value="Dynamin_N"/>
    <property type="match status" value="1"/>
</dbReference>
<protein>
    <recommendedName>
        <fullName evidence="1">Dynamin N-terminal domain-containing protein</fullName>
    </recommendedName>
</protein>
<keyword evidence="3" id="KW-1185">Reference proteome</keyword>
<dbReference type="InterPro" id="IPR027417">
    <property type="entry name" value="P-loop_NTPase"/>
</dbReference>
<reference evidence="2 3" key="1">
    <citation type="journal article" date="2015" name="Genome Biol. Evol.">
        <title>Comparative Genomics of a Bacterivorous Green Alga Reveals Evolutionary Causalities and Consequences of Phago-Mixotrophic Mode of Nutrition.</title>
        <authorList>
            <person name="Burns J.A."/>
            <person name="Paasch A."/>
            <person name="Narechania A."/>
            <person name="Kim E."/>
        </authorList>
    </citation>
    <scope>NUCLEOTIDE SEQUENCE [LARGE SCALE GENOMIC DNA]</scope>
    <source>
        <strain evidence="2 3">PLY_AMNH</strain>
    </source>
</reference>
<evidence type="ECO:0000313" key="2">
    <source>
        <dbReference type="EMBL" id="KAK3275287.1"/>
    </source>
</evidence>
<dbReference type="Proteomes" id="UP001190700">
    <property type="component" value="Unassembled WGS sequence"/>
</dbReference>
<gene>
    <name evidence="2" type="ORF">CYMTET_16572</name>
</gene>
<dbReference type="InterPro" id="IPR045063">
    <property type="entry name" value="Dynamin_N"/>
</dbReference>
<name>A0AAE0GBW7_9CHLO</name>
<dbReference type="Gene3D" id="3.40.50.300">
    <property type="entry name" value="P-loop containing nucleotide triphosphate hydrolases"/>
    <property type="match status" value="1"/>
</dbReference>
<sequence length="431" mass="48634">MVDVVIAADGNTYSKASLERWFEDEESNGLQIVSPLTGLPMEKGIAANVEMRRALMEFIFKFQHLRAAFGEWRARERSEHPAGRREHETIELTNSKVAATIPGSGSCAITRQDDLGKLREAFTKLDALRDLLKETLEGWDPPSVTVIGTRSAGKSSILERLTMMDLFLRDPSICTRLHIHVRFIPSMCHTPSSRDTLGTNVQTGAFESQVNPLKDLLLPNRFQVKDQAPTFIEENNLRGKPLVVFTRQARDEVNFFDSQDDLISRAGGSRQEATRPPLLCLSVQRRDSDAQAEVGMRLRDSLDMIMQQYLAQVVRPLRATLLAELHRMQTNDLAMDVVATKFDREKAAFSALWRAKLGEIQTFWEAQVNDILTAACQVSRQDGLISFQMLAKSDGILLSMFERKPKTDAYKKMQSGARLQLIEYILSLSRC</sequence>
<proteinExistence type="predicted"/>
<dbReference type="EMBL" id="LGRX02007313">
    <property type="protein sequence ID" value="KAK3275287.1"/>
    <property type="molecule type" value="Genomic_DNA"/>
</dbReference>
<dbReference type="SUPFAM" id="SSF52540">
    <property type="entry name" value="P-loop containing nucleoside triphosphate hydrolases"/>
    <property type="match status" value="1"/>
</dbReference>
<accession>A0AAE0GBW7</accession>
<evidence type="ECO:0000259" key="1">
    <source>
        <dbReference type="Pfam" id="PF00350"/>
    </source>
</evidence>
<evidence type="ECO:0000313" key="3">
    <source>
        <dbReference type="Proteomes" id="UP001190700"/>
    </source>
</evidence>
<dbReference type="Gene3D" id="3.30.40.10">
    <property type="entry name" value="Zinc/RING finger domain, C3HC4 (zinc finger)"/>
    <property type="match status" value="1"/>
</dbReference>
<dbReference type="InterPro" id="IPR013083">
    <property type="entry name" value="Znf_RING/FYVE/PHD"/>
</dbReference>
<feature type="domain" description="Dynamin N-terminal" evidence="1">
    <location>
        <begin position="144"/>
        <end position="186"/>
    </location>
</feature>
<comment type="caution">
    <text evidence="2">The sequence shown here is derived from an EMBL/GenBank/DDBJ whole genome shotgun (WGS) entry which is preliminary data.</text>
</comment>